<name>A0A1L8E2L7_9DIPT</name>
<keyword evidence="2" id="KW-0032">Aminotransferase</keyword>
<organism evidence="2">
    <name type="scientific">Nyssomyia neivai</name>
    <dbReference type="NCBI Taxonomy" id="330878"/>
    <lineage>
        <taxon>Eukaryota</taxon>
        <taxon>Metazoa</taxon>
        <taxon>Ecdysozoa</taxon>
        <taxon>Arthropoda</taxon>
        <taxon>Hexapoda</taxon>
        <taxon>Insecta</taxon>
        <taxon>Pterygota</taxon>
        <taxon>Neoptera</taxon>
        <taxon>Endopterygota</taxon>
        <taxon>Diptera</taxon>
        <taxon>Nematocera</taxon>
        <taxon>Psychodoidea</taxon>
        <taxon>Psychodidae</taxon>
        <taxon>Nyssomyia</taxon>
    </lineage>
</organism>
<dbReference type="Gene3D" id="3.40.640.10">
    <property type="entry name" value="Type I PLP-dependent aspartate aminotransferase-like (Major domain)"/>
    <property type="match status" value="1"/>
</dbReference>
<dbReference type="GO" id="GO:0030170">
    <property type="term" value="F:pyridoxal phosphate binding"/>
    <property type="evidence" value="ECO:0007669"/>
    <property type="project" value="InterPro"/>
</dbReference>
<proteinExistence type="predicted"/>
<evidence type="ECO:0000313" key="2">
    <source>
        <dbReference type="EMBL" id="JAV12886.1"/>
    </source>
</evidence>
<dbReference type="InterPro" id="IPR004839">
    <property type="entry name" value="Aminotransferase_I/II_large"/>
</dbReference>
<dbReference type="GO" id="GO:0047536">
    <property type="term" value="F:2-aminoadipate transaminase activity"/>
    <property type="evidence" value="ECO:0007669"/>
    <property type="project" value="TreeGrafter"/>
</dbReference>
<accession>A0A1L8E2L7</accession>
<dbReference type="FunFam" id="3.40.640.10:FF:000080">
    <property type="entry name" value="Aminotransferase, putative"/>
    <property type="match status" value="1"/>
</dbReference>
<dbReference type="InterPro" id="IPR015422">
    <property type="entry name" value="PyrdxlP-dep_Trfase_small"/>
</dbReference>
<dbReference type="PANTHER" id="PTHR42858:SF1">
    <property type="entry name" value="LD15494P"/>
    <property type="match status" value="1"/>
</dbReference>
<evidence type="ECO:0000259" key="1">
    <source>
        <dbReference type="Pfam" id="PF00155"/>
    </source>
</evidence>
<dbReference type="Pfam" id="PF00155">
    <property type="entry name" value="Aminotran_1_2"/>
    <property type="match status" value="1"/>
</dbReference>
<protein>
    <submittedName>
        <fullName evidence="2">Putative aromatic amino acid aminotransferase</fullName>
    </submittedName>
</protein>
<dbReference type="SUPFAM" id="SSF53383">
    <property type="entry name" value="PLP-dependent transferases"/>
    <property type="match status" value="1"/>
</dbReference>
<dbReference type="CDD" id="cd00609">
    <property type="entry name" value="AAT_like"/>
    <property type="match status" value="1"/>
</dbReference>
<reference evidence="2" key="1">
    <citation type="submission" date="2016-12" db="EMBL/GenBank/DDBJ databases">
        <title>An insight into the sialome and mialome of the sand fly, Nyssomyia neivai.</title>
        <authorList>
            <person name="Sebastian V."/>
            <person name="Goulart T.M."/>
            <person name="Oliveira W."/>
            <person name="Calvo E."/>
            <person name="Oliveira L.F."/>
            <person name="Pinto M.C."/>
            <person name="Rosselino A.M."/>
            <person name="Ribeiro J.M."/>
        </authorList>
    </citation>
    <scope>NUCLEOTIDE SEQUENCE</scope>
</reference>
<dbReference type="InterPro" id="IPR015424">
    <property type="entry name" value="PyrdxlP-dep_Trfase"/>
</dbReference>
<dbReference type="PANTHER" id="PTHR42858">
    <property type="entry name" value="AMINOTRANSFERASE"/>
    <property type="match status" value="1"/>
</dbReference>
<dbReference type="AlphaFoldDB" id="A0A1L8E2L7"/>
<sequence length="409" mass="46400">MKHLFDFSDFNVYDTENTNLSVGAPGPDLLTQCCEIFKEATEHRLKYEKENNSFLFQYGPTLGMNDFREELSKFLTQEYGSEVKKSNIVLTCGASYGLHHILSCLLDMNAVVFVDEVTYMIALEAFKQFTGMKIIPVPFQDDGVNVQELRKLVQQHKFTPHPNKPFWGLYYAIPTFHNPTGITLSEQKCEDVVKLAREFDMLISCDDVYNLLYYSGAPPKRLFAYDNPDDDGYKGGNVISNGSFSKILSPGIRIGWMECPKRIVEAFMNSGVIKSGGSVNNYTSGIVTSLLQLGLAKRQLTTYAAAYKERMEAVCEILRENLPPQVKFIPPTGGYFVWLTFPEDFDAVAFNQFCQEHHHVIAIAGPRFSATQAHRNCLRICVVFHDVKIMKNAVSRLCVAYRDFVQQTR</sequence>
<dbReference type="EMBL" id="GFDF01001198">
    <property type="protein sequence ID" value="JAV12886.1"/>
    <property type="molecule type" value="Transcribed_RNA"/>
</dbReference>
<keyword evidence="2" id="KW-0808">Transferase</keyword>
<dbReference type="InterPro" id="IPR015421">
    <property type="entry name" value="PyrdxlP-dep_Trfase_major"/>
</dbReference>
<feature type="domain" description="Aminotransferase class I/classII large" evidence="1">
    <location>
        <begin position="18"/>
        <end position="397"/>
    </location>
</feature>
<dbReference type="Gene3D" id="3.90.1150.10">
    <property type="entry name" value="Aspartate Aminotransferase, domain 1"/>
    <property type="match status" value="1"/>
</dbReference>